<evidence type="ECO:0000256" key="1">
    <source>
        <dbReference type="SAM" id="MobiDB-lite"/>
    </source>
</evidence>
<dbReference type="Proteomes" id="UP001221898">
    <property type="component" value="Unassembled WGS sequence"/>
</dbReference>
<feature type="region of interest" description="Disordered" evidence="1">
    <location>
        <begin position="1"/>
        <end position="22"/>
    </location>
</feature>
<accession>A0AAD7S5Z8</accession>
<comment type="caution">
    <text evidence="2">The sequence shown here is derived from an EMBL/GenBank/DDBJ whole genome shotgun (WGS) entry which is preliminary data.</text>
</comment>
<evidence type="ECO:0000313" key="3">
    <source>
        <dbReference type="Proteomes" id="UP001221898"/>
    </source>
</evidence>
<protein>
    <submittedName>
        <fullName evidence="2">Uncharacterized protein</fullName>
    </submittedName>
</protein>
<organism evidence="2 3">
    <name type="scientific">Aldrovandia affinis</name>
    <dbReference type="NCBI Taxonomy" id="143900"/>
    <lineage>
        <taxon>Eukaryota</taxon>
        <taxon>Metazoa</taxon>
        <taxon>Chordata</taxon>
        <taxon>Craniata</taxon>
        <taxon>Vertebrata</taxon>
        <taxon>Euteleostomi</taxon>
        <taxon>Actinopterygii</taxon>
        <taxon>Neopterygii</taxon>
        <taxon>Teleostei</taxon>
        <taxon>Notacanthiformes</taxon>
        <taxon>Halosauridae</taxon>
        <taxon>Aldrovandia</taxon>
    </lineage>
</organism>
<keyword evidence="3" id="KW-1185">Reference proteome</keyword>
<proteinExistence type="predicted"/>
<sequence>MLSRGAQPDRAHGSLSQIRGTSDPDLQQAKLAWINTVNPFSTLGGAVHMSVVCPHWRRLEPSHSSASSEGPMSE</sequence>
<dbReference type="EMBL" id="JAINUG010000105">
    <property type="protein sequence ID" value="KAJ8396545.1"/>
    <property type="molecule type" value="Genomic_DNA"/>
</dbReference>
<dbReference type="AlphaFoldDB" id="A0AAD7S5Z8"/>
<reference evidence="2" key="1">
    <citation type="journal article" date="2023" name="Science">
        <title>Genome structures resolve the early diversification of teleost fishes.</title>
        <authorList>
            <person name="Parey E."/>
            <person name="Louis A."/>
            <person name="Montfort J."/>
            <person name="Bouchez O."/>
            <person name="Roques C."/>
            <person name="Iampietro C."/>
            <person name="Lluch J."/>
            <person name="Castinel A."/>
            <person name="Donnadieu C."/>
            <person name="Desvignes T."/>
            <person name="Floi Bucao C."/>
            <person name="Jouanno E."/>
            <person name="Wen M."/>
            <person name="Mejri S."/>
            <person name="Dirks R."/>
            <person name="Jansen H."/>
            <person name="Henkel C."/>
            <person name="Chen W.J."/>
            <person name="Zahm M."/>
            <person name="Cabau C."/>
            <person name="Klopp C."/>
            <person name="Thompson A.W."/>
            <person name="Robinson-Rechavi M."/>
            <person name="Braasch I."/>
            <person name="Lecointre G."/>
            <person name="Bobe J."/>
            <person name="Postlethwait J.H."/>
            <person name="Berthelot C."/>
            <person name="Roest Crollius H."/>
            <person name="Guiguen Y."/>
        </authorList>
    </citation>
    <scope>NUCLEOTIDE SEQUENCE</scope>
    <source>
        <strain evidence="2">NC1722</strain>
    </source>
</reference>
<name>A0AAD7S5Z8_9TELE</name>
<evidence type="ECO:0000313" key="2">
    <source>
        <dbReference type="EMBL" id="KAJ8396545.1"/>
    </source>
</evidence>
<gene>
    <name evidence="2" type="ORF">AAFF_G00016110</name>
</gene>